<dbReference type="CDD" id="cd14722">
    <property type="entry name" value="bZIP_ATF3"/>
    <property type="match status" value="1"/>
</dbReference>
<dbReference type="GO" id="GO:0000978">
    <property type="term" value="F:RNA polymerase II cis-regulatory region sequence-specific DNA binding"/>
    <property type="evidence" value="ECO:0007669"/>
    <property type="project" value="TreeGrafter"/>
</dbReference>
<dbReference type="OrthoDB" id="2596881at2759"/>
<dbReference type="SMART" id="SM00338">
    <property type="entry name" value="BRLZ"/>
    <property type="match status" value="1"/>
</dbReference>
<evidence type="ECO:0000256" key="3">
    <source>
        <dbReference type="ARBA" id="ARBA00023163"/>
    </source>
</evidence>
<keyword evidence="1" id="KW-0805">Transcription regulation</keyword>
<dbReference type="PANTHER" id="PTHR23351:SF24">
    <property type="entry name" value="ACTIVATING TRANSCRIPTION FACTOR 3-RELATED"/>
    <property type="match status" value="1"/>
</dbReference>
<keyword evidence="3" id="KW-0804">Transcription</keyword>
<dbReference type="Pfam" id="PF00170">
    <property type="entry name" value="bZIP_1"/>
    <property type="match status" value="1"/>
</dbReference>
<dbReference type="GO" id="GO:0000981">
    <property type="term" value="F:DNA-binding transcription factor activity, RNA polymerase II-specific"/>
    <property type="evidence" value="ECO:0007669"/>
    <property type="project" value="TreeGrafter"/>
</dbReference>
<accession>A0A9Q0RXS5</accession>
<keyword evidence="4" id="KW-0175">Coiled coil</keyword>
<dbReference type="PANTHER" id="PTHR23351">
    <property type="entry name" value="FOS TRANSCRIPTION FACTOR-RELATED"/>
    <property type="match status" value="1"/>
</dbReference>
<dbReference type="SUPFAM" id="SSF57959">
    <property type="entry name" value="Leucine zipper domain"/>
    <property type="match status" value="1"/>
</dbReference>
<evidence type="ECO:0000256" key="5">
    <source>
        <dbReference type="SAM" id="MobiDB-lite"/>
    </source>
</evidence>
<evidence type="ECO:0000256" key="1">
    <source>
        <dbReference type="ARBA" id="ARBA00023015"/>
    </source>
</evidence>
<keyword evidence="8" id="KW-1185">Reference proteome</keyword>
<dbReference type="AlphaFoldDB" id="A0A9Q0RXS5"/>
<dbReference type="InterPro" id="IPR046347">
    <property type="entry name" value="bZIP_sf"/>
</dbReference>
<dbReference type="InterPro" id="IPR004827">
    <property type="entry name" value="bZIP"/>
</dbReference>
<reference evidence="7" key="1">
    <citation type="submission" date="2022-07" db="EMBL/GenBank/DDBJ databases">
        <authorList>
            <person name="Trinca V."/>
            <person name="Uliana J.V.C."/>
            <person name="Torres T.T."/>
            <person name="Ward R.J."/>
            <person name="Monesi N."/>
        </authorList>
    </citation>
    <scope>NUCLEOTIDE SEQUENCE</scope>
    <source>
        <strain evidence="7">HSMRA1968</strain>
        <tissue evidence="7">Whole embryos</tissue>
    </source>
</reference>
<feature type="domain" description="BZIP" evidence="6">
    <location>
        <begin position="105"/>
        <end position="168"/>
    </location>
</feature>
<name>A0A9Q0RXS5_9DIPT</name>
<dbReference type="PRINTS" id="PR00042">
    <property type="entry name" value="LEUZIPPRFOS"/>
</dbReference>
<dbReference type="Gene3D" id="1.20.5.170">
    <property type="match status" value="1"/>
</dbReference>
<evidence type="ECO:0000256" key="2">
    <source>
        <dbReference type="ARBA" id="ARBA00023125"/>
    </source>
</evidence>
<dbReference type="PROSITE" id="PS00036">
    <property type="entry name" value="BZIP_BASIC"/>
    <property type="match status" value="1"/>
</dbReference>
<feature type="non-terminal residue" evidence="7">
    <location>
        <position position="339"/>
    </location>
</feature>
<evidence type="ECO:0000313" key="8">
    <source>
        <dbReference type="Proteomes" id="UP001151699"/>
    </source>
</evidence>
<protein>
    <submittedName>
        <fullName evidence="7">Activating transcription factor 3</fullName>
    </submittedName>
</protein>
<dbReference type="GO" id="GO:0005634">
    <property type="term" value="C:nucleus"/>
    <property type="evidence" value="ECO:0007669"/>
    <property type="project" value="TreeGrafter"/>
</dbReference>
<sequence>MTNPLEYSFPSNQQKITQYDSHSSCSESPLDSPAGSNVPPSVQQTCSQLIKAGLKLSLEMKRKLSSGDSSGTEYKIAKKELMDSSDEDDDMDSKSPKSGLTPEDEDRRRRRRERNKIAATKCRMKKRERTLNLVSESEILETQNIELKSQVRSLETERRKLTEMLQAHGATCIRQEGFQPPSRCTIPISKYVPDLLACDQQSHRSPPNKTIPPIPPMNTIKFCHNLKPSSQNSEHSQPLPDIGYCKSDLSPMYCKSSPSDRYTLSPDSGFIKSPSDMGMYNGMHMKSDYIPNGENNDSDVKLLMDGTETQFTDLDSGVTTYNSIANNANNNSNNSGCMA</sequence>
<dbReference type="PROSITE" id="PS50217">
    <property type="entry name" value="BZIP"/>
    <property type="match status" value="1"/>
</dbReference>
<keyword evidence="2" id="KW-0238">DNA-binding</keyword>
<gene>
    <name evidence="7" type="primary">Atf3</name>
    <name evidence="7" type="ORF">Bhyg_15097</name>
</gene>
<evidence type="ECO:0000256" key="4">
    <source>
        <dbReference type="SAM" id="Coils"/>
    </source>
</evidence>
<organism evidence="7 8">
    <name type="scientific">Pseudolycoriella hygida</name>
    <dbReference type="NCBI Taxonomy" id="35572"/>
    <lineage>
        <taxon>Eukaryota</taxon>
        <taxon>Metazoa</taxon>
        <taxon>Ecdysozoa</taxon>
        <taxon>Arthropoda</taxon>
        <taxon>Hexapoda</taxon>
        <taxon>Insecta</taxon>
        <taxon>Pterygota</taxon>
        <taxon>Neoptera</taxon>
        <taxon>Endopterygota</taxon>
        <taxon>Diptera</taxon>
        <taxon>Nematocera</taxon>
        <taxon>Sciaroidea</taxon>
        <taxon>Sciaridae</taxon>
        <taxon>Pseudolycoriella</taxon>
    </lineage>
</organism>
<evidence type="ECO:0000259" key="6">
    <source>
        <dbReference type="PROSITE" id="PS50217"/>
    </source>
</evidence>
<feature type="coiled-coil region" evidence="4">
    <location>
        <begin position="137"/>
        <end position="164"/>
    </location>
</feature>
<comment type="caution">
    <text evidence="7">The sequence shown here is derived from an EMBL/GenBank/DDBJ whole genome shotgun (WGS) entry which is preliminary data.</text>
</comment>
<dbReference type="InterPro" id="IPR000837">
    <property type="entry name" value="AP-1"/>
</dbReference>
<dbReference type="EMBL" id="WJQU01000004">
    <property type="protein sequence ID" value="KAJ6636507.1"/>
    <property type="molecule type" value="Genomic_DNA"/>
</dbReference>
<dbReference type="Proteomes" id="UP001151699">
    <property type="component" value="Chromosome C"/>
</dbReference>
<feature type="region of interest" description="Disordered" evidence="5">
    <location>
        <begin position="63"/>
        <end position="117"/>
    </location>
</feature>
<feature type="region of interest" description="Disordered" evidence="5">
    <location>
        <begin position="1"/>
        <end position="43"/>
    </location>
</feature>
<evidence type="ECO:0000313" key="7">
    <source>
        <dbReference type="EMBL" id="KAJ6636507.1"/>
    </source>
</evidence>
<proteinExistence type="predicted"/>